<gene>
    <name evidence="2" type="ORF">Mgra_00005751</name>
</gene>
<accession>A0A8S9ZN57</accession>
<dbReference type="Proteomes" id="UP000605970">
    <property type="component" value="Unassembled WGS sequence"/>
</dbReference>
<keyword evidence="3" id="KW-1185">Reference proteome</keyword>
<evidence type="ECO:0000256" key="1">
    <source>
        <dbReference type="SAM" id="MobiDB-lite"/>
    </source>
</evidence>
<evidence type="ECO:0000313" key="2">
    <source>
        <dbReference type="EMBL" id="KAF7634859.1"/>
    </source>
</evidence>
<protein>
    <submittedName>
        <fullName evidence="2">Uncharacterized protein</fullName>
    </submittedName>
</protein>
<comment type="caution">
    <text evidence="2">The sequence shown here is derived from an EMBL/GenBank/DDBJ whole genome shotgun (WGS) entry which is preliminary data.</text>
</comment>
<reference evidence="2" key="1">
    <citation type="journal article" date="2020" name="Ecol. Evol.">
        <title>Genome structure and content of the rice root-knot nematode (Meloidogyne graminicola).</title>
        <authorList>
            <person name="Phan N.T."/>
            <person name="Danchin E.G.J."/>
            <person name="Klopp C."/>
            <person name="Perfus-Barbeoch L."/>
            <person name="Kozlowski D.K."/>
            <person name="Koutsovoulos G.D."/>
            <person name="Lopez-Roques C."/>
            <person name="Bouchez O."/>
            <person name="Zahm M."/>
            <person name="Besnard G."/>
            <person name="Bellafiore S."/>
        </authorList>
    </citation>
    <scope>NUCLEOTIDE SEQUENCE</scope>
    <source>
        <strain evidence="2">VN-18</strain>
    </source>
</reference>
<feature type="region of interest" description="Disordered" evidence="1">
    <location>
        <begin position="1"/>
        <end position="48"/>
    </location>
</feature>
<feature type="compositionally biased region" description="Basic and acidic residues" evidence="1">
    <location>
        <begin position="15"/>
        <end position="27"/>
    </location>
</feature>
<feature type="compositionally biased region" description="Low complexity" evidence="1">
    <location>
        <begin position="1"/>
        <end position="14"/>
    </location>
</feature>
<dbReference type="EMBL" id="JABEBT010000050">
    <property type="protein sequence ID" value="KAF7634859.1"/>
    <property type="molecule type" value="Genomic_DNA"/>
</dbReference>
<dbReference type="AlphaFoldDB" id="A0A8S9ZN57"/>
<proteinExistence type="predicted"/>
<name>A0A8S9ZN57_9BILA</name>
<organism evidence="2 3">
    <name type="scientific">Meloidogyne graminicola</name>
    <dbReference type="NCBI Taxonomy" id="189291"/>
    <lineage>
        <taxon>Eukaryota</taxon>
        <taxon>Metazoa</taxon>
        <taxon>Ecdysozoa</taxon>
        <taxon>Nematoda</taxon>
        <taxon>Chromadorea</taxon>
        <taxon>Rhabditida</taxon>
        <taxon>Tylenchina</taxon>
        <taxon>Tylenchomorpha</taxon>
        <taxon>Tylenchoidea</taxon>
        <taxon>Meloidogynidae</taxon>
        <taxon>Meloidogyninae</taxon>
        <taxon>Meloidogyne</taxon>
    </lineage>
</organism>
<dbReference type="OrthoDB" id="288590at2759"/>
<sequence length="76" mass="8188">MDGPLSEIFSSSSKSNEDKSGSREGPSDKGTSGEGPSEIPAEVPPVHPLNFNYSIEQLEPGTNTWIEACQIIKRII</sequence>
<evidence type="ECO:0000313" key="3">
    <source>
        <dbReference type="Proteomes" id="UP000605970"/>
    </source>
</evidence>